<organism evidence="1 2">
    <name type="scientific">Treponema vincentii F0403</name>
    <dbReference type="NCBI Taxonomy" id="1125702"/>
    <lineage>
        <taxon>Bacteria</taxon>
        <taxon>Pseudomonadati</taxon>
        <taxon>Spirochaetota</taxon>
        <taxon>Spirochaetia</taxon>
        <taxon>Spirochaetales</taxon>
        <taxon>Treponemataceae</taxon>
        <taxon>Treponema</taxon>
    </lineage>
</organism>
<gene>
    <name evidence="1" type="ORF">HMPREF1222_00202</name>
</gene>
<proteinExistence type="predicted"/>
<accession>S3LEJ5</accession>
<dbReference type="HOGENOM" id="CLU_3376611_0_0_12"/>
<reference evidence="1 2" key="1">
    <citation type="submission" date="2013-04" db="EMBL/GenBank/DDBJ databases">
        <title>The Genome Sequence of Treponema vincentii F0403.</title>
        <authorList>
            <consortium name="The Broad Institute Genomics Platform"/>
            <person name="Earl A."/>
            <person name="Ward D."/>
            <person name="Feldgarden M."/>
            <person name="Gevers D."/>
            <person name="Leonetti C."/>
            <person name="Izard J."/>
            <person name="Walker B."/>
            <person name="Young S."/>
            <person name="Zeng Q."/>
            <person name="Gargeya S."/>
            <person name="Fitzgerald M."/>
            <person name="Haas B."/>
            <person name="Abouelleil A."/>
            <person name="Allen A.W."/>
            <person name="Alvarado L."/>
            <person name="Arachchi H.M."/>
            <person name="Berlin A.M."/>
            <person name="Chapman S.B."/>
            <person name="Gainer-Dewar J."/>
            <person name="Goldberg J."/>
            <person name="Griggs A."/>
            <person name="Gujja S."/>
            <person name="Hansen M."/>
            <person name="Howarth C."/>
            <person name="Imamovic A."/>
            <person name="Ireland A."/>
            <person name="Larimer J."/>
            <person name="McCowan C."/>
            <person name="Murphy C."/>
            <person name="Pearson M."/>
            <person name="Poon T.W."/>
            <person name="Priest M."/>
            <person name="Roberts A."/>
            <person name="Saif S."/>
            <person name="Shea T."/>
            <person name="Sisk P."/>
            <person name="Sykes S."/>
            <person name="Wortman J."/>
            <person name="Nusbaum C."/>
            <person name="Birren B."/>
        </authorList>
    </citation>
    <scope>NUCLEOTIDE SEQUENCE [LARGE SCALE GENOMIC DNA]</scope>
    <source>
        <strain evidence="1 2">F0403</strain>
    </source>
</reference>
<protein>
    <submittedName>
        <fullName evidence="1">Uncharacterized protein</fullName>
    </submittedName>
</protein>
<dbReference type="EMBL" id="ATFC01000001">
    <property type="protein sequence ID" value="EPF47941.1"/>
    <property type="molecule type" value="Genomic_DNA"/>
</dbReference>
<sequence length="34" mass="3698">MLAEVGINLNMDEEELYGTSLIGRRLNCCAAAAR</sequence>
<keyword evidence="2" id="KW-1185">Reference proteome</keyword>
<evidence type="ECO:0000313" key="1">
    <source>
        <dbReference type="EMBL" id="EPF47941.1"/>
    </source>
</evidence>
<dbReference type="Proteomes" id="UP000014605">
    <property type="component" value="Unassembled WGS sequence"/>
</dbReference>
<name>S3LEJ5_9SPIR</name>
<comment type="caution">
    <text evidence="1">The sequence shown here is derived from an EMBL/GenBank/DDBJ whole genome shotgun (WGS) entry which is preliminary data.</text>
</comment>
<dbReference type="AlphaFoldDB" id="S3LEJ5"/>
<evidence type="ECO:0000313" key="2">
    <source>
        <dbReference type="Proteomes" id="UP000014605"/>
    </source>
</evidence>